<proteinExistence type="predicted"/>
<sequence length="59" mass="6153">MEQLVARRAHNPKVTGSSPVPATNAGVAQSVERILGKDKVTGSIPVTSSILIRRRSSAG</sequence>
<dbReference type="AlphaFoldDB" id="A0A212LRX8"/>
<protein>
    <submittedName>
        <fullName evidence="3">Uncharacterized protein</fullName>
    </submittedName>
</protein>
<evidence type="ECO:0000256" key="1">
    <source>
        <dbReference type="SAM" id="MobiDB-lite"/>
    </source>
</evidence>
<feature type="region of interest" description="Disordered" evidence="1">
    <location>
        <begin position="1"/>
        <end position="25"/>
    </location>
</feature>
<evidence type="ECO:0000313" key="2">
    <source>
        <dbReference type="EMBL" id="SCM79607.1"/>
    </source>
</evidence>
<accession>A0A212LRX8</accession>
<dbReference type="EMBL" id="FMJE01000003">
    <property type="protein sequence ID" value="SCM80231.1"/>
    <property type="molecule type" value="Genomic_DNA"/>
</dbReference>
<evidence type="ECO:0000313" key="3">
    <source>
        <dbReference type="EMBL" id="SCM80231.1"/>
    </source>
</evidence>
<organism evidence="3">
    <name type="scientific">uncultured Sporomusa sp</name>
    <dbReference type="NCBI Taxonomy" id="307249"/>
    <lineage>
        <taxon>Bacteria</taxon>
        <taxon>Bacillati</taxon>
        <taxon>Bacillota</taxon>
        <taxon>Negativicutes</taxon>
        <taxon>Selenomonadales</taxon>
        <taxon>Sporomusaceae</taxon>
        <taxon>Sporomusa</taxon>
        <taxon>environmental samples</taxon>
    </lineage>
</organism>
<dbReference type="AntiFam" id="ANF00010">
    <property type="entry name" value="tRNA translation"/>
</dbReference>
<gene>
    <name evidence="2" type="ORF">KL86SPO_30005</name>
    <name evidence="3" type="ORF">KL86SPO_30409</name>
</gene>
<name>A0A212LRX8_9FIRM</name>
<reference evidence="3" key="1">
    <citation type="submission" date="2016-08" db="EMBL/GenBank/DDBJ databases">
        <authorList>
            <person name="Seilhamer J.J."/>
        </authorList>
    </citation>
    <scope>NUCLEOTIDE SEQUENCE</scope>
    <source>
        <strain evidence="3">86</strain>
    </source>
</reference>
<dbReference type="EMBL" id="FMJE01000003">
    <property type="protein sequence ID" value="SCM79607.1"/>
    <property type="molecule type" value="Genomic_DNA"/>
</dbReference>